<dbReference type="InterPro" id="IPR003737">
    <property type="entry name" value="GlcNAc_PI_deacetylase-related"/>
</dbReference>
<protein>
    <submittedName>
        <fullName evidence="2">PIG-L family deacetylase</fullName>
    </submittedName>
</protein>
<dbReference type="EMBL" id="BAAAUX010000015">
    <property type="protein sequence ID" value="GAA2798585.1"/>
    <property type="molecule type" value="Genomic_DNA"/>
</dbReference>
<dbReference type="RefSeq" id="WP_344681397.1">
    <property type="nucleotide sequence ID" value="NZ_BAAAUX010000015.1"/>
</dbReference>
<evidence type="ECO:0000313" key="2">
    <source>
        <dbReference type="EMBL" id="GAA2798585.1"/>
    </source>
</evidence>
<comment type="caution">
    <text evidence="2">The sequence shown here is derived from an EMBL/GenBank/DDBJ whole genome shotgun (WGS) entry which is preliminary data.</text>
</comment>
<accession>A0ABN3VF72</accession>
<keyword evidence="3" id="KW-1185">Reference proteome</keyword>
<dbReference type="SUPFAM" id="SSF102588">
    <property type="entry name" value="LmbE-like"/>
    <property type="match status" value="1"/>
</dbReference>
<name>A0ABN3VF72_9PSEU</name>
<gene>
    <name evidence="2" type="ORF">GCM10010470_37210</name>
</gene>
<dbReference type="Proteomes" id="UP001500979">
    <property type="component" value="Unassembled WGS sequence"/>
</dbReference>
<sequence>MTTVLVVVAHPDDAEIGMAMRMHWYALNGARVRVHCLTTGTPTADDTPVRRDECLAAGKVLGVDQYSFSSIPDTRFLEHRGRIHSEVISVVRETRPDIIYTHHPHDQHRDHSVTAEEVTSVALHEAPNLSYFRSPYSLEFEPTMLFIGTPELLDAKVRALNCFTSQHQLDMGFFQQLATVTHRQHIHHRIVKQFPPDSTCAEPFRIARRLELAQTSASPV</sequence>
<proteinExistence type="predicted"/>
<dbReference type="Pfam" id="PF02585">
    <property type="entry name" value="PIG-L"/>
    <property type="match status" value="1"/>
</dbReference>
<dbReference type="InterPro" id="IPR024078">
    <property type="entry name" value="LmbE-like_dom_sf"/>
</dbReference>
<dbReference type="Gene3D" id="3.40.50.10320">
    <property type="entry name" value="LmbE-like"/>
    <property type="match status" value="1"/>
</dbReference>
<dbReference type="PANTHER" id="PTHR12993:SF26">
    <property type="entry name" value="1D-MYO-INOSITOL 2-ACETAMIDO-2-DEOXY-ALPHA-D-GLUCOPYRANOSIDE DEACETYLASE"/>
    <property type="match status" value="1"/>
</dbReference>
<evidence type="ECO:0000256" key="1">
    <source>
        <dbReference type="ARBA" id="ARBA00022833"/>
    </source>
</evidence>
<reference evidence="2 3" key="1">
    <citation type="journal article" date="2019" name="Int. J. Syst. Evol. Microbiol.">
        <title>The Global Catalogue of Microorganisms (GCM) 10K type strain sequencing project: providing services to taxonomists for standard genome sequencing and annotation.</title>
        <authorList>
            <consortium name="The Broad Institute Genomics Platform"/>
            <consortium name="The Broad Institute Genome Sequencing Center for Infectious Disease"/>
            <person name="Wu L."/>
            <person name="Ma J."/>
        </authorList>
    </citation>
    <scope>NUCLEOTIDE SEQUENCE [LARGE SCALE GENOMIC DNA]</scope>
    <source>
        <strain evidence="2 3">JCM 9383</strain>
    </source>
</reference>
<organism evidence="2 3">
    <name type="scientific">Saccharopolyspora taberi</name>
    <dbReference type="NCBI Taxonomy" id="60895"/>
    <lineage>
        <taxon>Bacteria</taxon>
        <taxon>Bacillati</taxon>
        <taxon>Actinomycetota</taxon>
        <taxon>Actinomycetes</taxon>
        <taxon>Pseudonocardiales</taxon>
        <taxon>Pseudonocardiaceae</taxon>
        <taxon>Saccharopolyspora</taxon>
    </lineage>
</organism>
<evidence type="ECO:0000313" key="3">
    <source>
        <dbReference type="Proteomes" id="UP001500979"/>
    </source>
</evidence>
<dbReference type="PANTHER" id="PTHR12993">
    <property type="entry name" value="N-ACETYLGLUCOSAMINYL-PHOSPHATIDYLINOSITOL DE-N-ACETYLASE-RELATED"/>
    <property type="match status" value="1"/>
</dbReference>
<keyword evidence="1" id="KW-0862">Zinc</keyword>